<dbReference type="AlphaFoldDB" id="Q1RJA3"/>
<reference evidence="1 2" key="1">
    <citation type="journal article" date="2006" name="PLoS Genet.">
        <title>Genome sequence of Rickettsia bellii illuminates the role of amoebae in gene exchanges between intracellular pathogens.</title>
        <authorList>
            <person name="Ogata H."/>
            <person name="La Scola B."/>
            <person name="Audic S."/>
            <person name="Renesto P."/>
            <person name="Blanc G."/>
            <person name="Robert C."/>
            <person name="Fournier P.-E."/>
            <person name="Claverie J.-M."/>
            <person name="Raoult D."/>
        </authorList>
    </citation>
    <scope>NUCLEOTIDE SEQUENCE [LARGE SCALE GENOMIC DNA]</scope>
    <source>
        <strain evidence="1 2">RML369-C</strain>
    </source>
</reference>
<evidence type="ECO:0000313" key="2">
    <source>
        <dbReference type="Proteomes" id="UP000001951"/>
    </source>
</evidence>
<evidence type="ECO:0008006" key="3">
    <source>
        <dbReference type="Google" id="ProtNLM"/>
    </source>
</evidence>
<evidence type="ECO:0000313" key="1">
    <source>
        <dbReference type="EMBL" id="ABE04561.1"/>
    </source>
</evidence>
<proteinExistence type="predicted"/>
<dbReference type="InterPro" id="IPR027417">
    <property type="entry name" value="P-loop_NTPase"/>
</dbReference>
<dbReference type="HOGENOM" id="CLU_1371306_0_0_5"/>
<dbReference type="KEGG" id="rbe:RBE_0480"/>
<accession>Q1RJA3</accession>
<dbReference type="SUPFAM" id="SSF52540">
    <property type="entry name" value="P-loop containing nucleoside triphosphate hydrolases"/>
    <property type="match status" value="1"/>
</dbReference>
<dbReference type="Gene3D" id="3.40.50.300">
    <property type="entry name" value="P-loop containing nucleotide triphosphate hydrolases"/>
    <property type="match status" value="1"/>
</dbReference>
<dbReference type="Proteomes" id="UP000001951">
    <property type="component" value="Chromosome"/>
</dbReference>
<dbReference type="EMBL" id="CP000087">
    <property type="protein sequence ID" value="ABE04561.1"/>
    <property type="molecule type" value="Genomic_DNA"/>
</dbReference>
<name>Q1RJA3_RICBR</name>
<gene>
    <name evidence="1" type="ordered locus">RBE_0480</name>
</gene>
<organism evidence="1 2">
    <name type="scientific">Rickettsia bellii (strain RML369-C)</name>
    <dbReference type="NCBI Taxonomy" id="336407"/>
    <lineage>
        <taxon>Bacteria</taxon>
        <taxon>Pseudomonadati</taxon>
        <taxon>Pseudomonadota</taxon>
        <taxon>Alphaproteobacteria</taxon>
        <taxon>Rickettsiales</taxon>
        <taxon>Rickettsiaceae</taxon>
        <taxon>Rickettsieae</taxon>
        <taxon>Rickettsia</taxon>
        <taxon>belli group</taxon>
    </lineage>
</organism>
<dbReference type="Pfam" id="PF07931">
    <property type="entry name" value="CPT"/>
    <property type="match status" value="1"/>
</dbReference>
<sequence length="199" mass="22641">MEKQKMNQVIIINGPSCAGKTTIAKEICKQSNNKFVHLQIDKAGAFYSTIFPQGFKFAENEVGTENNDDGLKGLFNNNRLARRKIVALILLTTAKALLDKNFNIVIDTALDGPDAQELAKFYLEYLNGYKITFLGIFCPVEERLKRLKTRTDNLFLTEDFIRLQSGQYDVFESCKHFYNIWFDSSKLGATEIASKTLFI</sequence>
<protein>
    <recommendedName>
        <fullName evidence="3">AAA domain protein</fullName>
    </recommendedName>
</protein>